<evidence type="ECO:0000313" key="3">
    <source>
        <dbReference type="Proteomes" id="UP001651880"/>
    </source>
</evidence>
<dbReference type="SUPFAM" id="SSF143100">
    <property type="entry name" value="TTHA1013/TTHA0281-like"/>
    <property type="match status" value="1"/>
</dbReference>
<evidence type="ECO:0000313" key="2">
    <source>
        <dbReference type="EMBL" id="MCQ1528815.1"/>
    </source>
</evidence>
<organism evidence="2 3">
    <name type="scientific">Lutispora saccharofermentans</name>
    <dbReference type="NCBI Taxonomy" id="3024236"/>
    <lineage>
        <taxon>Bacteria</taxon>
        <taxon>Bacillati</taxon>
        <taxon>Bacillota</taxon>
        <taxon>Clostridia</taxon>
        <taxon>Lutisporales</taxon>
        <taxon>Lutisporaceae</taxon>
        <taxon>Lutispora</taxon>
    </lineage>
</organism>
<dbReference type="Pfam" id="PF15919">
    <property type="entry name" value="HicB_lk_antitox"/>
    <property type="match status" value="1"/>
</dbReference>
<name>A0ABT1NC54_9FIRM</name>
<proteinExistence type="predicted"/>
<gene>
    <name evidence="2" type="ORF">LJD61_04545</name>
</gene>
<dbReference type="InterPro" id="IPR031807">
    <property type="entry name" value="HicB-like"/>
</dbReference>
<keyword evidence="3" id="KW-1185">Reference proteome</keyword>
<protein>
    <submittedName>
        <fullName evidence="2">Type II toxin-antitoxin system HicB family antitoxin</fullName>
    </submittedName>
</protein>
<dbReference type="InterPro" id="IPR035069">
    <property type="entry name" value="TTHA1013/TTHA0281-like"/>
</dbReference>
<dbReference type="EMBL" id="JAJEKE010000002">
    <property type="protein sequence ID" value="MCQ1528815.1"/>
    <property type="molecule type" value="Genomic_DNA"/>
</dbReference>
<comment type="caution">
    <text evidence="2">The sequence shown here is derived from an EMBL/GenBank/DDBJ whole genome shotgun (WGS) entry which is preliminary data.</text>
</comment>
<sequence>MDRNIMFYAVFDYDDDPISIYFPDLPGCFSCGSSTEEAMTMAKEALDLYLEDMKEDEIPRANPYEEIKAKGLNQRIFPIKTSRKR</sequence>
<dbReference type="Proteomes" id="UP001651880">
    <property type="component" value="Unassembled WGS sequence"/>
</dbReference>
<evidence type="ECO:0000259" key="1">
    <source>
        <dbReference type="Pfam" id="PF15919"/>
    </source>
</evidence>
<reference evidence="2 3" key="1">
    <citation type="submission" date="2021-10" db="EMBL/GenBank/DDBJ databases">
        <title>Lutispora strain m25 sp. nov., a thermophilic, non-spore-forming bacterium isolated from a lab-scale methanogenic bioreactor digesting anaerobic sludge.</title>
        <authorList>
            <person name="El Houari A."/>
            <person name="Mcdonald J."/>
        </authorList>
    </citation>
    <scope>NUCLEOTIDE SEQUENCE [LARGE SCALE GENOMIC DNA]</scope>
    <source>
        <strain evidence="3">m25</strain>
    </source>
</reference>
<dbReference type="Gene3D" id="3.30.160.250">
    <property type="match status" value="1"/>
</dbReference>
<dbReference type="RefSeq" id="WP_255226331.1">
    <property type="nucleotide sequence ID" value="NZ_JAJEKE010000002.1"/>
</dbReference>
<feature type="domain" description="HicB-like antitoxin of toxin-antitoxin system" evidence="1">
    <location>
        <begin position="14"/>
        <end position="69"/>
    </location>
</feature>
<accession>A0ABT1NC54</accession>